<accession>A0ACC1TC23</accession>
<name>A0ACC1TC23_9APHY</name>
<protein>
    <submittedName>
        <fullName evidence="1">Uncharacterized protein</fullName>
    </submittedName>
</protein>
<reference evidence="1" key="1">
    <citation type="submission" date="2022-07" db="EMBL/GenBank/DDBJ databases">
        <title>Genome Sequence of Phlebia brevispora.</title>
        <authorList>
            <person name="Buettner E."/>
        </authorList>
    </citation>
    <scope>NUCLEOTIDE SEQUENCE</scope>
    <source>
        <strain evidence="1">MPL23</strain>
    </source>
</reference>
<gene>
    <name evidence="1" type="ORF">NM688_g1355</name>
</gene>
<dbReference type="Proteomes" id="UP001148662">
    <property type="component" value="Unassembled WGS sequence"/>
</dbReference>
<sequence length="147" mass="16627">MLDTQPVLTFLLCGASAMAHVLASFRQTRFLPQLTRSVVNRAALRPVPPPKGKIATPEDFLKAIGRETDTKVTAESWEALWKLDGQALKKAGLAVNDRRYILWSIEKYRQGHEPAEFAHRTKSKKKIRGWGPSVQNGKQNRSKRHKV</sequence>
<evidence type="ECO:0000313" key="1">
    <source>
        <dbReference type="EMBL" id="KAJ3557651.1"/>
    </source>
</evidence>
<proteinExistence type="predicted"/>
<dbReference type="EMBL" id="JANHOG010000142">
    <property type="protein sequence ID" value="KAJ3557651.1"/>
    <property type="molecule type" value="Genomic_DNA"/>
</dbReference>
<keyword evidence="2" id="KW-1185">Reference proteome</keyword>
<evidence type="ECO:0000313" key="2">
    <source>
        <dbReference type="Proteomes" id="UP001148662"/>
    </source>
</evidence>
<organism evidence="1 2">
    <name type="scientific">Phlebia brevispora</name>
    <dbReference type="NCBI Taxonomy" id="194682"/>
    <lineage>
        <taxon>Eukaryota</taxon>
        <taxon>Fungi</taxon>
        <taxon>Dikarya</taxon>
        <taxon>Basidiomycota</taxon>
        <taxon>Agaricomycotina</taxon>
        <taxon>Agaricomycetes</taxon>
        <taxon>Polyporales</taxon>
        <taxon>Meruliaceae</taxon>
        <taxon>Phlebia</taxon>
    </lineage>
</organism>
<comment type="caution">
    <text evidence="1">The sequence shown here is derived from an EMBL/GenBank/DDBJ whole genome shotgun (WGS) entry which is preliminary data.</text>
</comment>